<name>A0AA38F9J8_TAXCH</name>
<gene>
    <name evidence="1" type="ORF">KI387_041745</name>
</gene>
<dbReference type="InterPro" id="IPR032675">
    <property type="entry name" value="LRR_dom_sf"/>
</dbReference>
<keyword evidence="2" id="KW-1185">Reference proteome</keyword>
<dbReference type="PANTHER" id="PTHR36766:SF64">
    <property type="entry name" value="OS12G0206100 PROTEIN"/>
    <property type="match status" value="1"/>
</dbReference>
<dbReference type="SUPFAM" id="SSF52058">
    <property type="entry name" value="L domain-like"/>
    <property type="match status" value="1"/>
</dbReference>
<dbReference type="EMBL" id="JAHRHJ020001787">
    <property type="protein sequence ID" value="KAH9293052.1"/>
    <property type="molecule type" value="Genomic_DNA"/>
</dbReference>
<evidence type="ECO:0000313" key="2">
    <source>
        <dbReference type="Proteomes" id="UP000824469"/>
    </source>
</evidence>
<evidence type="ECO:0000313" key="1">
    <source>
        <dbReference type="EMBL" id="KAH9293052.1"/>
    </source>
</evidence>
<dbReference type="Proteomes" id="UP000824469">
    <property type="component" value="Unassembled WGS sequence"/>
</dbReference>
<proteinExistence type="predicted"/>
<organism evidence="1 2">
    <name type="scientific">Taxus chinensis</name>
    <name type="common">Chinese yew</name>
    <name type="synonym">Taxus wallichiana var. chinensis</name>
    <dbReference type="NCBI Taxonomy" id="29808"/>
    <lineage>
        <taxon>Eukaryota</taxon>
        <taxon>Viridiplantae</taxon>
        <taxon>Streptophyta</taxon>
        <taxon>Embryophyta</taxon>
        <taxon>Tracheophyta</taxon>
        <taxon>Spermatophyta</taxon>
        <taxon>Pinopsida</taxon>
        <taxon>Pinidae</taxon>
        <taxon>Conifers II</taxon>
        <taxon>Cupressales</taxon>
        <taxon>Taxaceae</taxon>
        <taxon>Taxus</taxon>
    </lineage>
</organism>
<evidence type="ECO:0008006" key="3">
    <source>
        <dbReference type="Google" id="ProtNLM"/>
    </source>
</evidence>
<dbReference type="Gene3D" id="3.80.10.10">
    <property type="entry name" value="Ribonuclease Inhibitor"/>
    <property type="match status" value="1"/>
</dbReference>
<sequence>MLESMKEMESLTLKLTQMESQSHDMITMSNVRKIRLVCPQLLSIDDSFCGFQHLSYINLCKCDALKQLPALHKLVSLKHLDILACPNIEKLPEDFGESGAFPKLEVFSMFQLDKLEELPVVEEGAMPSLKTLTIMECEALQMLSESYWNLKSVEKIRVYGCTMVLDIIEIPIMTKVQTVALSTIDTQAWQERFREMTDKDEDMLYSEFWSNELLHEWKVFAQLLLGNNTSLDSLEMLGKRDFNIHNNWNIPDVPPDLQIIGSSFIEREKSNIINTNI</sequence>
<protein>
    <recommendedName>
        <fullName evidence="3">Disease resistance protein</fullName>
    </recommendedName>
</protein>
<dbReference type="AlphaFoldDB" id="A0AA38F9J8"/>
<dbReference type="PANTHER" id="PTHR36766">
    <property type="entry name" value="PLANT BROAD-SPECTRUM MILDEW RESISTANCE PROTEIN RPW8"/>
    <property type="match status" value="1"/>
</dbReference>
<reference evidence="1 2" key="1">
    <citation type="journal article" date="2021" name="Nat. Plants">
        <title>The Taxus genome provides insights into paclitaxel biosynthesis.</title>
        <authorList>
            <person name="Xiong X."/>
            <person name="Gou J."/>
            <person name="Liao Q."/>
            <person name="Li Y."/>
            <person name="Zhou Q."/>
            <person name="Bi G."/>
            <person name="Li C."/>
            <person name="Du R."/>
            <person name="Wang X."/>
            <person name="Sun T."/>
            <person name="Guo L."/>
            <person name="Liang H."/>
            <person name="Lu P."/>
            <person name="Wu Y."/>
            <person name="Zhang Z."/>
            <person name="Ro D.K."/>
            <person name="Shang Y."/>
            <person name="Huang S."/>
            <person name="Yan J."/>
        </authorList>
    </citation>
    <scope>NUCLEOTIDE SEQUENCE [LARGE SCALE GENOMIC DNA]</scope>
    <source>
        <strain evidence="1">Ta-2019</strain>
    </source>
</reference>
<accession>A0AA38F9J8</accession>
<comment type="caution">
    <text evidence="1">The sequence shown here is derived from an EMBL/GenBank/DDBJ whole genome shotgun (WGS) entry which is preliminary data.</text>
</comment>
<dbReference type="OMA" id="QLHIFRC"/>